<sequence length="247" mass="29594">MPYVQYLYYQQKLPQNFEQVRHHEDPISAQGTRRSIAEQQDVVPQVNRETLERYIMMIVNEDETFHDKIANLKYSNQSTLFNLLEMLVHKQKCQQKSREELVKFCLRKALKFIFKRVQEKYDKTKTNLKSAQKIFMTLVEKETSTIIMLPFRKNSKNKTMNSDFLKQIFSSKTFVTYYKEFLNSLEQEIQKDSNKKIATLCNKIMNHIQDGKNFEFDVKRLPWSRSNVEKVKQAAQEMLLYSNFEIK</sequence>
<keyword evidence="2" id="KW-1185">Reference proteome</keyword>
<gene>
    <name evidence="1" type="ORF">POCTA_138.1.T1380090</name>
</gene>
<evidence type="ECO:0000313" key="2">
    <source>
        <dbReference type="Proteomes" id="UP000683925"/>
    </source>
</evidence>
<proteinExistence type="predicted"/>
<comment type="caution">
    <text evidence="1">The sequence shown here is derived from an EMBL/GenBank/DDBJ whole genome shotgun (WGS) entry which is preliminary data.</text>
</comment>
<accession>A0A8S1XYU1</accession>
<evidence type="ECO:0000313" key="1">
    <source>
        <dbReference type="EMBL" id="CAD8206556.1"/>
    </source>
</evidence>
<reference evidence="1" key="1">
    <citation type="submission" date="2021-01" db="EMBL/GenBank/DDBJ databases">
        <authorList>
            <consortium name="Genoscope - CEA"/>
            <person name="William W."/>
        </authorList>
    </citation>
    <scope>NUCLEOTIDE SEQUENCE</scope>
</reference>
<dbReference type="Proteomes" id="UP000683925">
    <property type="component" value="Unassembled WGS sequence"/>
</dbReference>
<protein>
    <submittedName>
        <fullName evidence="1">Uncharacterized protein</fullName>
    </submittedName>
</protein>
<dbReference type="AlphaFoldDB" id="A0A8S1XYU1"/>
<name>A0A8S1XYU1_PAROT</name>
<organism evidence="1 2">
    <name type="scientific">Paramecium octaurelia</name>
    <dbReference type="NCBI Taxonomy" id="43137"/>
    <lineage>
        <taxon>Eukaryota</taxon>
        <taxon>Sar</taxon>
        <taxon>Alveolata</taxon>
        <taxon>Ciliophora</taxon>
        <taxon>Intramacronucleata</taxon>
        <taxon>Oligohymenophorea</taxon>
        <taxon>Peniculida</taxon>
        <taxon>Parameciidae</taxon>
        <taxon>Paramecium</taxon>
    </lineage>
</organism>
<dbReference type="EMBL" id="CAJJDP010000139">
    <property type="protein sequence ID" value="CAD8206556.1"/>
    <property type="molecule type" value="Genomic_DNA"/>
</dbReference>
<dbReference type="OMA" id="RHHEDPI"/>
<dbReference type="OrthoDB" id="293541at2759"/>